<reference evidence="1 2" key="1">
    <citation type="submission" date="2017-12" db="EMBL/GenBank/DDBJ databases">
        <title>Gene loss provides genomic basis for host adaptation in cereal stripe rust fungi.</title>
        <authorList>
            <person name="Xia C."/>
        </authorList>
    </citation>
    <scope>NUCLEOTIDE SEQUENCE [LARGE SCALE GENOMIC DNA]</scope>
    <source>
        <strain evidence="1 2">93TX-2</strain>
    </source>
</reference>
<evidence type="ECO:0000313" key="2">
    <source>
        <dbReference type="Proteomes" id="UP000238274"/>
    </source>
</evidence>
<dbReference type="Proteomes" id="UP000238274">
    <property type="component" value="Unassembled WGS sequence"/>
</dbReference>
<protein>
    <submittedName>
        <fullName evidence="1">Uncharacterized protein</fullName>
    </submittedName>
</protein>
<reference evidence="2" key="3">
    <citation type="journal article" date="2018" name="Mol. Plant Microbe Interact.">
        <title>Genome sequence resources for the wheat stripe rust pathogen (Puccinia striiformis f. sp. tritici) and the barley stripe rust pathogen (Puccinia striiformis f. sp. hordei).</title>
        <authorList>
            <person name="Xia C."/>
            <person name="Wang M."/>
            <person name="Yin C."/>
            <person name="Cornejo O.E."/>
            <person name="Hulbert S.H."/>
            <person name="Chen X."/>
        </authorList>
    </citation>
    <scope>NUCLEOTIDE SEQUENCE [LARGE SCALE GENOMIC DNA]</scope>
    <source>
        <strain evidence="2">93TX-2</strain>
    </source>
</reference>
<gene>
    <name evidence="1" type="ORF">PSHT_10221</name>
</gene>
<dbReference type="EMBL" id="PKSM01000154">
    <property type="protein sequence ID" value="POW06804.1"/>
    <property type="molecule type" value="Genomic_DNA"/>
</dbReference>
<dbReference type="AlphaFoldDB" id="A0A2S4VBD6"/>
<reference evidence="2" key="2">
    <citation type="journal article" date="2018" name="BMC Genomics">
        <title>Genomic insights into host adaptation between the wheat stripe rust pathogen (Puccinia striiformis f. sp. tritici) and the barley stripe rust pathogen (Puccinia striiformis f. sp. hordei).</title>
        <authorList>
            <person name="Xia C."/>
            <person name="Wang M."/>
            <person name="Yin C."/>
            <person name="Cornejo O.E."/>
            <person name="Hulbert S.H."/>
            <person name="Chen X."/>
        </authorList>
    </citation>
    <scope>NUCLEOTIDE SEQUENCE [LARGE SCALE GENOMIC DNA]</scope>
    <source>
        <strain evidence="2">93TX-2</strain>
    </source>
</reference>
<organism evidence="1 2">
    <name type="scientific">Puccinia striiformis</name>
    <dbReference type="NCBI Taxonomy" id="27350"/>
    <lineage>
        <taxon>Eukaryota</taxon>
        <taxon>Fungi</taxon>
        <taxon>Dikarya</taxon>
        <taxon>Basidiomycota</taxon>
        <taxon>Pucciniomycotina</taxon>
        <taxon>Pucciniomycetes</taxon>
        <taxon>Pucciniales</taxon>
        <taxon>Pucciniaceae</taxon>
        <taxon>Puccinia</taxon>
    </lineage>
</organism>
<evidence type="ECO:0000313" key="1">
    <source>
        <dbReference type="EMBL" id="POW06804.1"/>
    </source>
</evidence>
<keyword evidence="2" id="KW-1185">Reference proteome</keyword>
<name>A0A2S4VBD6_9BASI</name>
<proteinExistence type="predicted"/>
<comment type="caution">
    <text evidence="1">The sequence shown here is derived from an EMBL/GenBank/DDBJ whole genome shotgun (WGS) entry which is preliminary data.</text>
</comment>
<dbReference type="VEuPathDB" id="FungiDB:PSTT_15685"/>
<accession>A0A2S4VBD6</accession>
<dbReference type="VEuPathDB" id="FungiDB:PSHT_10221"/>
<sequence>MQCRRDRRYIFYLLYLEYLQLDPIRLTLELQSSLSILSCHARRDIINSSYNRGLDRLEGGCASITSRDSYGIPIQWTIKKASKTDRHDKYFNCIGADADFGSCCSPGSIVVPRNPQQPVMTLDGYSSYPNICSDARAFDVALGDPKDCMKSWLQPPGADLLSWLWAWSPAKRRLHQRVRCYITCDIPIGCPLKSLLLLDQSGYYTSLALRLPQIFYLPYLDYLQLTSICLTFDRQSYTSISSCHVVLLMIVACGFAAADLKADQKKYCTFSCGIHIYNGIDRDQTEGGCASVTRRDAYGIPTEWTIKKANKTDKHDKYFNCIGADEDFGSCCSPGSIVVPRNANPPVMTLKGFQSYPLICSNARPMLPGDPKDCMKP</sequence>